<dbReference type="SUPFAM" id="SSF109635">
    <property type="entry name" value="DnaK suppressor protein DksA, alpha-hairpin domain"/>
    <property type="match status" value="1"/>
</dbReference>
<comment type="caution">
    <text evidence="2">The sequence shown here is derived from an EMBL/GenBank/DDBJ whole genome shotgun (WGS) entry which is preliminary data.</text>
</comment>
<dbReference type="EMBL" id="LCKF01000040">
    <property type="protein sequence ID" value="KKT90338.1"/>
    <property type="molecule type" value="Genomic_DNA"/>
</dbReference>
<dbReference type="PANTHER" id="PTHR33823:SF4">
    <property type="entry name" value="GENERAL STRESS PROTEIN 16O"/>
    <property type="match status" value="1"/>
</dbReference>
<gene>
    <name evidence="2" type="ORF">UW92_C0040G0003</name>
</gene>
<evidence type="ECO:0000313" key="3">
    <source>
        <dbReference type="Proteomes" id="UP000033966"/>
    </source>
</evidence>
<organism evidence="2 3">
    <name type="scientific">Candidatus Jorgensenbacteria bacterium GW2011_GWA2_45_13</name>
    <dbReference type="NCBI Taxonomy" id="1618662"/>
    <lineage>
        <taxon>Bacteria</taxon>
        <taxon>Candidatus Joergenseniibacteriota</taxon>
    </lineage>
</organism>
<reference evidence="2 3" key="1">
    <citation type="journal article" date="2015" name="Nature">
        <title>rRNA introns, odd ribosomes, and small enigmatic genomes across a large radiation of phyla.</title>
        <authorList>
            <person name="Brown C.T."/>
            <person name="Hug L.A."/>
            <person name="Thomas B.C."/>
            <person name="Sharon I."/>
            <person name="Castelle C.J."/>
            <person name="Singh A."/>
            <person name="Wilkins M.J."/>
            <person name="Williams K.H."/>
            <person name="Banfield J.F."/>
        </authorList>
    </citation>
    <scope>NUCLEOTIDE SEQUENCE [LARGE SCALE GENOMIC DNA]</scope>
</reference>
<evidence type="ECO:0000256" key="1">
    <source>
        <dbReference type="PROSITE-ProRule" id="PRU00510"/>
    </source>
</evidence>
<dbReference type="Gene3D" id="1.20.120.910">
    <property type="entry name" value="DksA, coiled-coil domain"/>
    <property type="match status" value="1"/>
</dbReference>
<evidence type="ECO:0000313" key="2">
    <source>
        <dbReference type="EMBL" id="KKT90338.1"/>
    </source>
</evidence>
<protein>
    <submittedName>
        <fullName evidence="2">Transcriptional regulator, TraR/DksA family</fullName>
    </submittedName>
</protein>
<dbReference type="PROSITE" id="PS51128">
    <property type="entry name" value="ZF_DKSA_2"/>
    <property type="match status" value="1"/>
</dbReference>
<sequence>MISADTRGFKEKLEEEEKKLLGEISHLKDNLDFGDDVDSLEEETNETEEFGNMLSVKNSLDDRLRSIRGALERIKKGGYGVCTSCKKTIEPAVLEADPTSTLCRQCKMDKKE</sequence>
<dbReference type="AlphaFoldDB" id="A0A0G1L3C6"/>
<dbReference type="PANTHER" id="PTHR33823">
    <property type="entry name" value="RNA POLYMERASE-BINDING TRANSCRIPTION FACTOR DKSA-RELATED"/>
    <property type="match status" value="1"/>
</dbReference>
<dbReference type="Proteomes" id="UP000033966">
    <property type="component" value="Unassembled WGS sequence"/>
</dbReference>
<dbReference type="InterPro" id="IPR037187">
    <property type="entry name" value="DnaK_N"/>
</dbReference>
<accession>A0A0G1L3C6</accession>
<name>A0A0G1L3C6_9BACT</name>
<feature type="zinc finger region" description="dksA C4-type" evidence="1">
    <location>
        <begin position="82"/>
        <end position="106"/>
    </location>
</feature>
<proteinExistence type="predicted"/>